<keyword evidence="3" id="KW-0862">Zinc</keyword>
<dbReference type="Pfam" id="PF01546">
    <property type="entry name" value="Peptidase_M20"/>
    <property type="match status" value="1"/>
</dbReference>
<dbReference type="Pfam" id="PF07687">
    <property type="entry name" value="M20_dimer"/>
    <property type="match status" value="1"/>
</dbReference>
<feature type="binding site" evidence="3">
    <location>
        <position position="386"/>
    </location>
    <ligand>
        <name>Zn(2+)</name>
        <dbReference type="ChEBI" id="CHEBI:29105"/>
        <label>2</label>
    </ligand>
</feature>
<dbReference type="PIRSF" id="PIRSF001235">
    <property type="entry name" value="Amidase_carbamoylase"/>
    <property type="match status" value="1"/>
</dbReference>
<dbReference type="GO" id="GO:0046872">
    <property type="term" value="F:metal ion binding"/>
    <property type="evidence" value="ECO:0007669"/>
    <property type="project" value="UniProtKB-KW"/>
</dbReference>
<dbReference type="CDD" id="cd03884">
    <property type="entry name" value="M20_bAS"/>
    <property type="match status" value="1"/>
</dbReference>
<accession>A0A1G4UJ20</accession>
<comment type="similarity">
    <text evidence="1">Belongs to the peptidase M20 family.</text>
</comment>
<dbReference type="InterPro" id="IPR010158">
    <property type="entry name" value="Amidase_Cbmase"/>
</dbReference>
<dbReference type="Gene3D" id="3.30.70.360">
    <property type="match status" value="1"/>
</dbReference>
<feature type="domain" description="Peptidase M20 dimerisation" evidence="4">
    <location>
        <begin position="215"/>
        <end position="314"/>
    </location>
</feature>
<dbReference type="NCBIfam" id="NF006769">
    <property type="entry name" value="PRK09290.1-3"/>
    <property type="match status" value="1"/>
</dbReference>
<feature type="binding site" evidence="3">
    <location>
        <position position="87"/>
    </location>
    <ligand>
        <name>Zn(2+)</name>
        <dbReference type="ChEBI" id="CHEBI:29105"/>
        <label>1</label>
    </ligand>
</feature>
<evidence type="ECO:0000313" key="6">
    <source>
        <dbReference type="Proteomes" id="UP000198889"/>
    </source>
</evidence>
<dbReference type="PANTHER" id="PTHR32494:SF5">
    <property type="entry name" value="ALLANTOATE AMIDOHYDROLASE"/>
    <property type="match status" value="1"/>
</dbReference>
<dbReference type="InterPro" id="IPR011650">
    <property type="entry name" value="Peptidase_M20_dimer"/>
</dbReference>
<dbReference type="NCBIfam" id="NF009527">
    <property type="entry name" value="PRK12891.1"/>
    <property type="match status" value="1"/>
</dbReference>
<name>A0A1G4UJ20_9HYPH</name>
<evidence type="ECO:0000256" key="2">
    <source>
        <dbReference type="ARBA" id="ARBA00022801"/>
    </source>
</evidence>
<dbReference type="Gene3D" id="3.40.630.10">
    <property type="entry name" value="Zn peptidases"/>
    <property type="match status" value="1"/>
</dbReference>
<comment type="cofactor">
    <cofactor evidence="3">
        <name>Zn(2+)</name>
        <dbReference type="ChEBI" id="CHEBI:29105"/>
    </cofactor>
    <text evidence="3">Binds 2 Zn(2+) ions per subunit.</text>
</comment>
<dbReference type="STRING" id="177413.SAMN05660859_3991"/>
<proteinExistence type="inferred from homology"/>
<dbReference type="SUPFAM" id="SSF53187">
    <property type="entry name" value="Zn-dependent exopeptidases"/>
    <property type="match status" value="1"/>
</dbReference>
<feature type="binding site" evidence="3">
    <location>
        <position position="133"/>
    </location>
    <ligand>
        <name>Zn(2+)</name>
        <dbReference type="ChEBI" id="CHEBI:29105"/>
        <label>2</label>
    </ligand>
</feature>
<feature type="binding site" evidence="3">
    <location>
        <position position="194"/>
    </location>
    <ligand>
        <name>Zn(2+)</name>
        <dbReference type="ChEBI" id="CHEBI:29105"/>
        <label>1</label>
    </ligand>
</feature>
<dbReference type="RefSeq" id="WP_091443344.1">
    <property type="nucleotide sequence ID" value="NZ_FMTP01000008.1"/>
</dbReference>
<evidence type="ECO:0000313" key="5">
    <source>
        <dbReference type="EMBL" id="SCW93648.1"/>
    </source>
</evidence>
<feature type="binding site" evidence="3">
    <location>
        <position position="98"/>
    </location>
    <ligand>
        <name>Zn(2+)</name>
        <dbReference type="ChEBI" id="CHEBI:29105"/>
        <label>1</label>
    </ligand>
</feature>
<evidence type="ECO:0000256" key="3">
    <source>
        <dbReference type="PIRSR" id="PIRSR001235-1"/>
    </source>
</evidence>
<feature type="binding site" evidence="3">
    <location>
        <position position="98"/>
    </location>
    <ligand>
        <name>Zn(2+)</name>
        <dbReference type="ChEBI" id="CHEBI:29105"/>
        <label>2</label>
    </ligand>
</feature>
<dbReference type="InterPro" id="IPR036264">
    <property type="entry name" value="Bact_exopeptidase_dim_dom"/>
</dbReference>
<dbReference type="InterPro" id="IPR002933">
    <property type="entry name" value="Peptidase_M20"/>
</dbReference>
<protein>
    <submittedName>
        <fullName evidence="5">N-carbamoyl-L-amino-acid hydrolase</fullName>
    </submittedName>
</protein>
<sequence length="416" mass="44402">MNQQTGNMRVDGGRLWGSLMAMAEIGPGLAGGNNRQALTDADREGRLLFQRWCEEAGMVVGVDAMGSMFARREGTEADALPILIGSHLDTQPTGGKYDGVLGVLAALEVVRTLNDLGIRTRRPVEVVNWTNEEGSRFPPAMIASGVYAGVHTLDWAYDRTDAAGLRFGDELERIGFKGAEPVGQRKGHAYFELHIEQGPILEEEGVDIGIVTHGQGLRWVEVTLTGRAAHTGTTPMDRRLNASLGAARIIDRIETITRAHGPNAVGAVGQLVFAPNSRNILPGTVVFTADLRHPDLVALNSMAEQVKQAAREVAADLGIGVAIEEVGAFDPTAFDEDLLAGLRGAAERLGYSHRDMVSGAGHDACWVAKTMPSAMIFCPCVDGLSHNEAEEITPEWAGAGTDVLLQAVLQAAEVVE</sequence>
<dbReference type="GO" id="GO:0016813">
    <property type="term" value="F:hydrolase activity, acting on carbon-nitrogen (but not peptide) bonds, in linear amidines"/>
    <property type="evidence" value="ECO:0007669"/>
    <property type="project" value="InterPro"/>
</dbReference>
<dbReference type="Proteomes" id="UP000198889">
    <property type="component" value="Unassembled WGS sequence"/>
</dbReference>
<keyword evidence="3" id="KW-0479">Metal-binding</keyword>
<keyword evidence="2 5" id="KW-0378">Hydrolase</keyword>
<organism evidence="5 6">
    <name type="scientific">Ancylobacter rudongensis</name>
    <dbReference type="NCBI Taxonomy" id="177413"/>
    <lineage>
        <taxon>Bacteria</taxon>
        <taxon>Pseudomonadati</taxon>
        <taxon>Pseudomonadota</taxon>
        <taxon>Alphaproteobacteria</taxon>
        <taxon>Hyphomicrobiales</taxon>
        <taxon>Xanthobacteraceae</taxon>
        <taxon>Ancylobacter</taxon>
    </lineage>
</organism>
<gene>
    <name evidence="5" type="ORF">SAMN05660859_3991</name>
</gene>
<dbReference type="EMBL" id="FMTP01000008">
    <property type="protein sequence ID" value="SCW93648.1"/>
    <property type="molecule type" value="Genomic_DNA"/>
</dbReference>
<evidence type="ECO:0000256" key="1">
    <source>
        <dbReference type="ARBA" id="ARBA00006153"/>
    </source>
</evidence>
<reference evidence="6" key="1">
    <citation type="submission" date="2016-10" db="EMBL/GenBank/DDBJ databases">
        <authorList>
            <person name="Varghese N."/>
            <person name="Submissions S."/>
        </authorList>
    </citation>
    <scope>NUCLEOTIDE SEQUENCE [LARGE SCALE GENOMIC DNA]</scope>
    <source>
        <strain evidence="6">CGMCC 1.1761</strain>
    </source>
</reference>
<dbReference type="AlphaFoldDB" id="A0A1G4UJ20"/>
<dbReference type="SUPFAM" id="SSF55031">
    <property type="entry name" value="Bacterial exopeptidase dimerisation domain"/>
    <property type="match status" value="1"/>
</dbReference>
<evidence type="ECO:0000259" key="4">
    <source>
        <dbReference type="Pfam" id="PF07687"/>
    </source>
</evidence>
<keyword evidence="6" id="KW-1185">Reference proteome</keyword>
<dbReference type="NCBIfam" id="TIGR01879">
    <property type="entry name" value="hydantase"/>
    <property type="match status" value="1"/>
</dbReference>
<dbReference type="PANTHER" id="PTHR32494">
    <property type="entry name" value="ALLANTOATE DEIMINASE-RELATED"/>
    <property type="match status" value="1"/>
</dbReference>